<dbReference type="GO" id="GO:0004896">
    <property type="term" value="F:cytokine receptor activity"/>
    <property type="evidence" value="ECO:0007669"/>
    <property type="project" value="TreeGrafter"/>
</dbReference>
<dbReference type="Ensembl" id="ENSGWIT00000021234.1">
    <property type="protein sequence ID" value="ENSGWIP00000019297.1"/>
    <property type="gene ID" value="ENSGWIG00000010563.1"/>
</dbReference>
<sequence length="277" mass="31178">FFQRKKNENFSTLRLIDDCELFFLSTGPSAILSPPTNIRLNSYNMNLVLSWDPPLGGPLGLYYNAEYKSSVSTYRTGCVNISTLECDFSSENISVYGTYTSRVRAQYGVQSSAWGQSNNITLDKDTLIGPPSVSLFSNGAVLEVDIKDPVFTISNLRNVYHLATYNVSYWKQGQDTKEKMITQLHRMPLNHLNAWSQYCVQVQINTYRNLNPGKPSNITCESTTNPNEAPWLPAVLVFVAVVITSVIVAIVIYWKCKSQLTCPKNKLLEDFRDVSIS</sequence>
<reference evidence="3" key="3">
    <citation type="submission" date="2025-09" db="UniProtKB">
        <authorList>
            <consortium name="Ensembl"/>
        </authorList>
    </citation>
    <scope>IDENTIFICATION</scope>
</reference>
<keyword evidence="4" id="KW-1185">Reference proteome</keyword>
<evidence type="ECO:0000256" key="1">
    <source>
        <dbReference type="SAM" id="Phobius"/>
    </source>
</evidence>
<keyword evidence="1" id="KW-1133">Transmembrane helix</keyword>
<dbReference type="AlphaFoldDB" id="A0A8C5EBG3"/>
<dbReference type="Proteomes" id="UP000694680">
    <property type="component" value="Chromosome 21"/>
</dbReference>
<dbReference type="InterPro" id="IPR050650">
    <property type="entry name" value="Type-II_Cytokine-TF_Rcpt"/>
</dbReference>
<reference evidence="3" key="2">
    <citation type="submission" date="2025-08" db="UniProtKB">
        <authorList>
            <consortium name="Ensembl"/>
        </authorList>
    </citation>
    <scope>IDENTIFICATION</scope>
</reference>
<evidence type="ECO:0000259" key="2">
    <source>
        <dbReference type="PROSITE" id="PS50853"/>
    </source>
</evidence>
<evidence type="ECO:0000313" key="3">
    <source>
        <dbReference type="Ensembl" id="ENSGWIP00000019297.1"/>
    </source>
</evidence>
<dbReference type="Gene3D" id="2.60.40.10">
    <property type="entry name" value="Immunoglobulins"/>
    <property type="match status" value="1"/>
</dbReference>
<reference evidence="3" key="1">
    <citation type="submission" date="2020-06" db="EMBL/GenBank/DDBJ databases">
        <authorList>
            <consortium name="Wellcome Sanger Institute Data Sharing"/>
        </authorList>
    </citation>
    <scope>NUCLEOTIDE SEQUENCE [LARGE SCALE GENOMIC DNA]</scope>
</reference>
<dbReference type="InterPro" id="IPR013783">
    <property type="entry name" value="Ig-like_fold"/>
</dbReference>
<dbReference type="CDD" id="cd00063">
    <property type="entry name" value="FN3"/>
    <property type="match status" value="1"/>
</dbReference>
<dbReference type="InterPro" id="IPR015373">
    <property type="entry name" value="Interferon/interleukin_rcp_dom"/>
</dbReference>
<proteinExistence type="predicted"/>
<feature type="transmembrane region" description="Helical" evidence="1">
    <location>
        <begin position="231"/>
        <end position="254"/>
    </location>
</feature>
<evidence type="ECO:0000313" key="4">
    <source>
        <dbReference type="Proteomes" id="UP000694680"/>
    </source>
</evidence>
<dbReference type="PROSITE" id="PS50853">
    <property type="entry name" value="FN3"/>
    <property type="match status" value="1"/>
</dbReference>
<dbReference type="Pfam" id="PF09294">
    <property type="entry name" value="Interfer-bind"/>
    <property type="match status" value="1"/>
</dbReference>
<name>A0A8C5EBG3_GOUWI</name>
<dbReference type="Pfam" id="PF01108">
    <property type="entry name" value="Tissue_fac"/>
    <property type="match status" value="1"/>
</dbReference>
<dbReference type="SUPFAM" id="SSF49265">
    <property type="entry name" value="Fibronectin type III"/>
    <property type="match status" value="2"/>
</dbReference>
<dbReference type="PANTHER" id="PTHR20859">
    <property type="entry name" value="INTERFERON/INTERLEUKIN RECEPTOR"/>
    <property type="match status" value="1"/>
</dbReference>
<protein>
    <recommendedName>
        <fullName evidence="2">Fibronectin type-III domain-containing protein</fullName>
    </recommendedName>
</protein>
<keyword evidence="1" id="KW-0812">Transmembrane</keyword>
<organism evidence="3 4">
    <name type="scientific">Gouania willdenowi</name>
    <name type="common">Blunt-snouted clingfish</name>
    <name type="synonym">Lepadogaster willdenowi</name>
    <dbReference type="NCBI Taxonomy" id="441366"/>
    <lineage>
        <taxon>Eukaryota</taxon>
        <taxon>Metazoa</taxon>
        <taxon>Chordata</taxon>
        <taxon>Craniata</taxon>
        <taxon>Vertebrata</taxon>
        <taxon>Euteleostomi</taxon>
        <taxon>Actinopterygii</taxon>
        <taxon>Neopterygii</taxon>
        <taxon>Teleostei</taxon>
        <taxon>Neoteleostei</taxon>
        <taxon>Acanthomorphata</taxon>
        <taxon>Ovalentaria</taxon>
        <taxon>Blenniimorphae</taxon>
        <taxon>Blenniiformes</taxon>
        <taxon>Gobiesocoidei</taxon>
        <taxon>Gobiesocidae</taxon>
        <taxon>Gobiesocinae</taxon>
        <taxon>Gouania</taxon>
    </lineage>
</organism>
<keyword evidence="1" id="KW-0472">Membrane</keyword>
<dbReference type="InterPro" id="IPR003961">
    <property type="entry name" value="FN3_dom"/>
</dbReference>
<dbReference type="GO" id="GO:0005886">
    <property type="term" value="C:plasma membrane"/>
    <property type="evidence" value="ECO:0007669"/>
    <property type="project" value="TreeGrafter"/>
</dbReference>
<dbReference type="InterPro" id="IPR036116">
    <property type="entry name" value="FN3_sf"/>
</dbReference>
<accession>A0A8C5EBG3</accession>
<dbReference type="PANTHER" id="PTHR20859:SF46">
    <property type="entry name" value="INTERFERON GAMMA RECEPTOR 2"/>
    <property type="match status" value="1"/>
</dbReference>
<feature type="domain" description="Fibronectin type-III" evidence="2">
    <location>
        <begin position="34"/>
        <end position="125"/>
    </location>
</feature>